<feature type="region of interest" description="Disordered" evidence="1">
    <location>
        <begin position="1"/>
        <end position="44"/>
    </location>
</feature>
<dbReference type="Proteomes" id="UP000887574">
    <property type="component" value="Unplaced"/>
</dbReference>
<dbReference type="GO" id="GO:0000139">
    <property type="term" value="C:Golgi membrane"/>
    <property type="evidence" value="ECO:0007669"/>
    <property type="project" value="InterPro"/>
</dbReference>
<dbReference type="GO" id="GO:0006506">
    <property type="term" value="P:GPI anchor biosynthetic process"/>
    <property type="evidence" value="ECO:0007669"/>
    <property type="project" value="TreeGrafter"/>
</dbReference>
<evidence type="ECO:0000313" key="5">
    <source>
        <dbReference type="WBParaSite" id="jg24027"/>
    </source>
</evidence>
<name>A0A915DVT9_9BILA</name>
<proteinExistence type="predicted"/>
<organism evidence="4 5">
    <name type="scientific">Ditylenchus dipsaci</name>
    <dbReference type="NCBI Taxonomy" id="166011"/>
    <lineage>
        <taxon>Eukaryota</taxon>
        <taxon>Metazoa</taxon>
        <taxon>Ecdysozoa</taxon>
        <taxon>Nematoda</taxon>
        <taxon>Chromadorea</taxon>
        <taxon>Rhabditida</taxon>
        <taxon>Tylenchina</taxon>
        <taxon>Tylenchomorpha</taxon>
        <taxon>Sphaerularioidea</taxon>
        <taxon>Anguinidae</taxon>
        <taxon>Anguininae</taxon>
        <taxon>Ditylenchus</taxon>
    </lineage>
</organism>
<evidence type="ECO:0000256" key="2">
    <source>
        <dbReference type="SAM" id="Phobius"/>
    </source>
</evidence>
<evidence type="ECO:0000256" key="1">
    <source>
        <dbReference type="SAM" id="MobiDB-lite"/>
    </source>
</evidence>
<accession>A0A915DVT9</accession>
<feature type="transmembrane region" description="Helical" evidence="2">
    <location>
        <begin position="177"/>
        <end position="201"/>
    </location>
</feature>
<feature type="compositionally biased region" description="Low complexity" evidence="1">
    <location>
        <begin position="11"/>
        <end position="28"/>
    </location>
</feature>
<feature type="transmembrane region" description="Helical" evidence="2">
    <location>
        <begin position="251"/>
        <end position="274"/>
    </location>
</feature>
<dbReference type="InterPro" id="IPR019402">
    <property type="entry name" value="CWH43_N"/>
</dbReference>
<dbReference type="Pfam" id="PF10277">
    <property type="entry name" value="Frag1"/>
    <property type="match status" value="1"/>
</dbReference>
<reference evidence="5" key="1">
    <citation type="submission" date="2022-11" db="UniProtKB">
        <authorList>
            <consortium name="WormBaseParasite"/>
        </authorList>
    </citation>
    <scope>IDENTIFICATION</scope>
</reference>
<dbReference type="AlphaFoldDB" id="A0A915DVT9"/>
<keyword evidence="2" id="KW-0812">Transmembrane</keyword>
<evidence type="ECO:0000313" key="4">
    <source>
        <dbReference type="Proteomes" id="UP000887574"/>
    </source>
</evidence>
<keyword evidence="4" id="KW-1185">Reference proteome</keyword>
<keyword evidence="2" id="KW-1133">Transmembrane helix</keyword>
<feature type="domain" description="CWH43-like N-terminal" evidence="3">
    <location>
        <begin position="56"/>
        <end position="278"/>
    </location>
</feature>
<feature type="transmembrane region" description="Helical" evidence="2">
    <location>
        <begin position="110"/>
        <end position="129"/>
    </location>
</feature>
<protein>
    <recommendedName>
        <fullName evidence="3">CWH43-like N-terminal domain-containing protein</fullName>
    </recommendedName>
</protein>
<dbReference type="PANTHER" id="PTHR12892">
    <property type="entry name" value="FGF RECEPTOR ACTIVATING PROTEIN 1"/>
    <property type="match status" value="1"/>
</dbReference>
<evidence type="ECO:0000259" key="3">
    <source>
        <dbReference type="Pfam" id="PF10277"/>
    </source>
</evidence>
<dbReference type="InterPro" id="IPR039545">
    <property type="entry name" value="PGAP2"/>
</dbReference>
<sequence>MDSNTKELTKTSNLSQSSITTSNSDGSSVRLSPEGQNQNPKSKPDARLRVRTMCLLGALLPGIGCYICIAYTYLFQLDKVMNFTSTNCHDVKSTFPPVSYSIGVWRPQKYFWLIVLALHLPPRLFYGMVYKNQFHLADSGAKENSWYPFLVQVHIRLIWVEVAGLVTVSVIDIESNFAIHAFCYAVWITSFCVNMFFNSILYHHSGISELMSHDKLIFRVKCTIFVAGSCLAISTGISYFSYMIFCSGLAYALFSVAEYILVGLNSLFYFLLVWELSDSQVEFYMAHEEHINTRVAEINKC</sequence>
<keyword evidence="2" id="KW-0472">Membrane</keyword>
<feature type="transmembrane region" description="Helical" evidence="2">
    <location>
        <begin position="53"/>
        <end position="74"/>
    </location>
</feature>
<dbReference type="WBParaSite" id="jg24027">
    <property type="protein sequence ID" value="jg24027"/>
    <property type="gene ID" value="jg24027"/>
</dbReference>
<dbReference type="PANTHER" id="PTHR12892:SF15">
    <property type="entry name" value="POST-GPI ATTACHMENT TO PROTEINS FACTOR 2-LIKE"/>
    <property type="match status" value="1"/>
</dbReference>
<feature type="transmembrane region" description="Helical" evidence="2">
    <location>
        <begin position="222"/>
        <end position="245"/>
    </location>
</feature>
<dbReference type="GO" id="GO:0005789">
    <property type="term" value="C:endoplasmic reticulum membrane"/>
    <property type="evidence" value="ECO:0007669"/>
    <property type="project" value="TreeGrafter"/>
</dbReference>